<reference evidence="1" key="1">
    <citation type="submission" date="2022-03" db="EMBL/GenBank/DDBJ databases">
        <authorList>
            <person name="Alioto T."/>
            <person name="Alioto T."/>
            <person name="Gomez Garrido J."/>
        </authorList>
    </citation>
    <scope>NUCLEOTIDE SEQUENCE</scope>
</reference>
<evidence type="ECO:0000313" key="2">
    <source>
        <dbReference type="Proteomes" id="UP001295444"/>
    </source>
</evidence>
<sequence length="143" mass="15880">MAAQASILDGSLESDGSAAKGNLALPEESTQLTKVDLTLALQALSTKLISTWQHMTDSMRKDIQELGSRTSHMEDKYDEFTTAHNDLATNVESMAAKIEALEGKLLMNAYAPEIPADMLLVDRVHRMESGISKLRRHKHPYRQ</sequence>
<name>A0AAD1RYL6_PELCU</name>
<dbReference type="EMBL" id="OW240915">
    <property type="protein sequence ID" value="CAH2281599.1"/>
    <property type="molecule type" value="Genomic_DNA"/>
</dbReference>
<evidence type="ECO:0000313" key="1">
    <source>
        <dbReference type="EMBL" id="CAH2281599.1"/>
    </source>
</evidence>
<dbReference type="Proteomes" id="UP001295444">
    <property type="component" value="Chromosome 04"/>
</dbReference>
<proteinExistence type="predicted"/>
<accession>A0AAD1RYL6</accession>
<dbReference type="AlphaFoldDB" id="A0AAD1RYL6"/>
<protein>
    <submittedName>
        <fullName evidence="1">Uncharacterized protein</fullName>
    </submittedName>
</protein>
<gene>
    <name evidence="1" type="ORF">PECUL_23A043858</name>
</gene>
<keyword evidence="2" id="KW-1185">Reference proteome</keyword>
<organism evidence="1 2">
    <name type="scientific">Pelobates cultripes</name>
    <name type="common">Western spadefoot toad</name>
    <dbReference type="NCBI Taxonomy" id="61616"/>
    <lineage>
        <taxon>Eukaryota</taxon>
        <taxon>Metazoa</taxon>
        <taxon>Chordata</taxon>
        <taxon>Craniata</taxon>
        <taxon>Vertebrata</taxon>
        <taxon>Euteleostomi</taxon>
        <taxon>Amphibia</taxon>
        <taxon>Batrachia</taxon>
        <taxon>Anura</taxon>
        <taxon>Pelobatoidea</taxon>
        <taxon>Pelobatidae</taxon>
        <taxon>Pelobates</taxon>
    </lineage>
</organism>